<dbReference type="RefSeq" id="XP_015271758.1">
    <property type="nucleotide sequence ID" value="XM_015416272.1"/>
</dbReference>
<dbReference type="InterPro" id="IPR027912">
    <property type="entry name" value="CFAP54"/>
</dbReference>
<feature type="region of interest" description="Disordered" evidence="1">
    <location>
        <begin position="2176"/>
        <end position="2222"/>
    </location>
</feature>
<keyword evidence="3" id="KW-0969">Cilium</keyword>
<name>A0ABM1KDH1_GEKJA</name>
<dbReference type="GeneID" id="107114695"/>
<dbReference type="Proteomes" id="UP000694871">
    <property type="component" value="Unplaced"/>
</dbReference>
<dbReference type="PANTHER" id="PTHR33487:SF1">
    <property type="entry name" value="CILIA- AND FLAGELLA-ASSOCIATED PROTEIN 54"/>
    <property type="match status" value="1"/>
</dbReference>
<gene>
    <name evidence="3" type="primary">CFAP54</name>
</gene>
<evidence type="ECO:0000313" key="2">
    <source>
        <dbReference type="Proteomes" id="UP000694871"/>
    </source>
</evidence>
<feature type="compositionally biased region" description="Polar residues" evidence="1">
    <location>
        <begin position="2368"/>
        <end position="2381"/>
    </location>
</feature>
<feature type="compositionally biased region" description="Basic and acidic residues" evidence="1">
    <location>
        <begin position="2213"/>
        <end position="2222"/>
    </location>
</feature>
<feature type="region of interest" description="Disordered" evidence="1">
    <location>
        <begin position="2279"/>
        <end position="2381"/>
    </location>
</feature>
<keyword evidence="2" id="KW-1185">Reference proteome</keyword>
<keyword evidence="3" id="KW-0966">Cell projection</keyword>
<feature type="compositionally biased region" description="Pro residues" evidence="1">
    <location>
        <begin position="2311"/>
        <end position="2336"/>
    </location>
</feature>
<accession>A0ABM1KDH1</accession>
<keyword evidence="3" id="KW-0282">Flagellum</keyword>
<feature type="compositionally biased region" description="Low complexity" evidence="1">
    <location>
        <begin position="2337"/>
        <end position="2348"/>
    </location>
</feature>
<proteinExistence type="predicted"/>
<dbReference type="PANTHER" id="PTHR33487">
    <property type="entry name" value="CILIA- AND FLAGELLA-ASSOCIATED PROTEIN 54"/>
    <property type="match status" value="1"/>
</dbReference>
<dbReference type="Pfam" id="PF14858">
    <property type="entry name" value="CFAP54_N"/>
    <property type="match status" value="1"/>
</dbReference>
<feature type="compositionally biased region" description="Low complexity" evidence="1">
    <location>
        <begin position="2298"/>
        <end position="2307"/>
    </location>
</feature>
<evidence type="ECO:0000313" key="3">
    <source>
        <dbReference type="RefSeq" id="XP_015271758.1"/>
    </source>
</evidence>
<protein>
    <submittedName>
        <fullName evidence="3">Cilia- and flagella-associated protein 54</fullName>
    </submittedName>
</protein>
<feature type="region of interest" description="Disordered" evidence="1">
    <location>
        <begin position="1"/>
        <end position="24"/>
    </location>
</feature>
<feature type="compositionally biased region" description="Basic and acidic residues" evidence="1">
    <location>
        <begin position="2180"/>
        <end position="2189"/>
    </location>
</feature>
<evidence type="ECO:0000256" key="1">
    <source>
        <dbReference type="SAM" id="MobiDB-lite"/>
    </source>
</evidence>
<reference evidence="3" key="1">
    <citation type="submission" date="2025-08" db="UniProtKB">
        <authorList>
            <consortium name="RefSeq"/>
        </authorList>
    </citation>
    <scope>IDENTIFICATION</scope>
</reference>
<sequence>MAEAPKARARSPSRPPPPPAIFYGPVGPGNPVVDSFEKDLHECLSFLRRNREAEDAGSMSQELHRRGATTLFNIWNKYKHRFPDSYYKEKLVKVGDQLMEIKEYKLALVQCYGQYLQQVSAVDLDMPELDVHQFQSSFFPNGVRDKTAAVTFHVLQARNVCMYKIVCNSDMDLLNQESLKTCFTVLSILRLIMQITLPHEHLCWIVYNGTIYVYTICRHLMTVGQSAKVLEYLLWACVCMESSVPILAVHYLTWRTTLYAAVCQCYYDCQLGIHGEVFARRGLSKIDELKQMENLSSSSLHVETKQIFKEATVKMATMIFKRSAFEPRRKPKGFLRPRLKTNLREAQYLPWPRTITERLLLELFDCNSSHFFAILEALFDRNRRTLIPSPPVPDELEIHDVVSELFFAGMDIVSGGVHGISSSDHPGVITASSSLMELILAGKSTVTAEATLRFMKMAFSYEEWDAFDQTAGLFFTFIKSQDNSLWKKAEAELKLLLIMQSLLSPRKPRHNLCVQENNIKDSLQLDREMVIDATMFLWQKCKAGIQKILESGNNYLKTARKYQTSKWVHILYIINEVIHMINFGDANAVVMAEVALRFTEVMENTADYTLKSENLSVREKMDSVPLSEFFIGDMPSLMQRCPSEQLLLAYECLDKAVNAMTHARSVLPAGTLVLDNCCKRTIKKVQGRYTELTLNKQNLNGSPENEAAQKSMIGNNFIMDLHLELILAQHRVAIKLFNLAQDIPMNDSDEMKVVLVLQWEHGCRTYIEVYALHCLNYHILHKENLLPRFKHCFTEQDVMNKIKKNKLSRALFLMQKAVLLLPAELASSSPKQLLEEAFVLIQKAEAEQNALCTSLQQLAATVKSKVPPPPVLLSRSYSSVSFKPAPFTSDVKVSWYAVFGCVAQGSIPKVRLNNYSLKNTAELVQAHENCVLEVKDLEPNEMYVFAVAAYSSDGKLIGNGIGETTKPVLAYPPLSAATARAYLIQCAFQIENYTLSKKAFQPLWDYFVSAPHSPVADAEIVSISSSLTISQYRLIPDTVHHASPNLLYLFLRSIFIINDIHVTDRALFSDSVSFSELKYSRQVARLAECERMLMALELSNWLNDVQYALQSVVHCYGLIAPLIFHRIHSVPLIQVLIKCLTVLQEIPCSTLQRKSAGCYENIQHMIACSSFFTAKVLRSWKEYELAIVIINYGKRLLDPSQPTTQVPPPGEGADEILEDETPSRRLRSQIAAAEKVNENLEALESTLLKLTKPGQELTGDEDALLLYPVVKNWHTKIAYKEVLKFKKNPRFLEFFVQFLLRAVNEERFSRIIEWADETQDYLKKRQREELRRIAFCVLTQKLNYFSNVFLKRRRFHHVCIEEMPWRAQMNIYLAVVHFILFKKRMEELYTFEMHSLQNLNRYGVLDPEKFSLNSSGTIVVWAAIQEEKKVKSSPVVKGSPSGKFRKKTDEASEYSIKLNEKHPRCQSTSEKRSSTVKERERALAFAAMLDHFNKLFLHLRRAVVIAHRGGHWTLLQNACRSLWNYTQEVRLITKNLQSLHGPFPITWDLFLNTIWLPYYLASDSLLDMIVDLQSNNSVKIIEVEGDFCVPSCIGGIANDEGGFNLSFENPFDDVNIVDLKGIYDLILRTLEILFHLKKWESLAYLALQFNTLTHERYTEVVTPLLVFAQRQLQERMQLLSDSKSPQLDSKSIIFVNDTVNKVPCRHFISTKLHVAGKRNARSLDHHFHSTDENQARSLVSVPVDVTDSLKCFRESLEKSKHHSRALKYSRKLLSLFLADTQEALQTNDQQDLRVQALHELGNLHFCTGNKRAAFKCWCQGLDGALNIVNALHHWHELAGLSENDTGNLANRSQVYCEKFIARAGIWGCIQGGVLAAKIAQHILLEDVKLRTKTCILSAVLFKSLFRASLPHPIADCDFTQYEIEELIPGIDLFVDNYRADVASVVGSLSFIMFELHCCKQNLIILPLFSLYQYFVSEVCRNAIKCIEGRILKIKVLTDLGFFSDAFHELCTVNFGDKVPWKLPAGYKFVPKLQACANFDESLPLLAIVNLEVIEDVFNRPLHSVWTSLCDSRIMNNLILAKMHFILSLSATINCIPEKVMKATYCVDSDTLRKGGKTAHAVLKVSERQESAKGLCNDPSSVELPTIELLDSPIQQLNPLVSEVSVETGPILASPWDINDIDPHRPRTDRSPLAVSWANDGSQPDSRYRRSRTPRCEGHRSEECLGHRHSRPMLSYLPKQELRLHSPTYFDPPVSWDRRHNMSYWFTSYPMSTSMPWLTPRSQSDWDHGSRRSRSLQCKSKPSVSQSKPPEEPCCPPSPLRSAPALPPKVAPIPNTPVAPVLPSSSSVSNTGTDDSERLESPEDPSPKPTVSDNLPISPSEDLSSYGDLVKRMVHSLGLSIVQPQPSVSDTVFNVVQINTSTLIAFPLSTVLLQVAKSPAECMDYASQFEGRLVDKKMSSKKPLSFPEFFQTSSALAGILLAEAEERISSILESMQSKYDRVISRCSAADLEIVIEAKLQLAAIAQQRLQTAFSAALAFSTIKLLQDADVFKKTSDLPQDKEKRDEPNEHDIYIEDSHVLHNVIAQERMNIHLWLRCRLALVTAITAQIRGIETMTENELAECSCLISEVQVEAEAFNDVEILAEIMMQAVMLGLQERQPVTDIKLHLQDIIRLLEEKTLISSPASLTLVKSMLLLSDIMRTQTEDESKHISKTDQLDLLILAHRLVIEQLFILGESIKQNAEEPTFMTPVLPLKNIYLPHIRLLAKVKMRIGHTLALELSCSPKINQLQWQQALRHTETALELCRASVQRELDLEAEILFWKGKLERQITVIGNNKSTSAVETLLEAIKLSLQNYQNYGLIRRSYLEVAMLYFYLITAKKESLSAVKGKAFKAKATNAHYASSDDFTAMEMYRVQAWIAVRAAAQVSEAILSYQKLIGRKAVKLYQVRGRVQRNIPEFALLDLGSSYKDFLSGGYEVTYKVPSIGSCAQGQEDCDAAESSSYEDMQARLKITWVHLIRYNTYLNRLLNMSPLLAVPKAGEGLFAKENVLFTSVFDIGTTLRLAEMHSFLKTHLPIYSACCLEAPPKQLHSFEQMRGSTIALAKSTSESIGMSYKPSAAEVSSSSSCSSQTEGYFDNKATCTSLKELCVQWYLPSVEKSSKGETMVLFVYAYNVKPVKIISITSFHSANVFCGYLWIPLNSVVAVREKLSNLKQKIEMLMHSTVSSRLIIETHSFLSPESRSTIERVVIDKKTEEMVRQCLSEIKSLLSIGPNQPTPISEIPFDITLPAINNLWKLFDPANGCVITAGNIFNWIVSLLS</sequence>
<organism evidence="2 3">
    <name type="scientific">Gekko japonicus</name>
    <name type="common">Schlegel's Japanese gecko</name>
    <dbReference type="NCBI Taxonomy" id="146911"/>
    <lineage>
        <taxon>Eukaryota</taxon>
        <taxon>Metazoa</taxon>
        <taxon>Chordata</taxon>
        <taxon>Craniata</taxon>
        <taxon>Vertebrata</taxon>
        <taxon>Euteleostomi</taxon>
        <taxon>Lepidosauria</taxon>
        <taxon>Squamata</taxon>
        <taxon>Bifurcata</taxon>
        <taxon>Gekkota</taxon>
        <taxon>Gekkonidae</taxon>
        <taxon>Gekkoninae</taxon>
        <taxon>Gekko</taxon>
    </lineage>
</organism>